<dbReference type="Proteomes" id="UP001217089">
    <property type="component" value="Unassembled WGS sequence"/>
</dbReference>
<evidence type="ECO:0000313" key="2">
    <source>
        <dbReference type="Proteomes" id="UP001217089"/>
    </source>
</evidence>
<evidence type="ECO:0000313" key="1">
    <source>
        <dbReference type="EMBL" id="KAJ8317620.1"/>
    </source>
</evidence>
<sequence length="173" mass="19882">MCLTTLGEPVLPVERTPVRSVLPMTSFTRRATRQYIAKRRNGNYNTTPIEKGRKRIAIKHRTNVPIYHVRRKLQFGRSPPKFRGIPAMTSKGQTLHVSLPKSSQENQLTSSKVQNRQISREVNSLLQMSSGCVLPNRLRSSPRKESGYLHSDQQFSDYRLNSYSENLNLSRIE</sequence>
<reference evidence="1 2" key="1">
    <citation type="submission" date="2022-12" db="EMBL/GenBank/DDBJ databases">
        <title>Chromosome-level genome of Tegillarca granosa.</title>
        <authorList>
            <person name="Kim J."/>
        </authorList>
    </citation>
    <scope>NUCLEOTIDE SEQUENCE [LARGE SCALE GENOMIC DNA]</scope>
    <source>
        <strain evidence="1">Teg-2019</strain>
        <tissue evidence="1">Adductor muscle</tissue>
    </source>
</reference>
<gene>
    <name evidence="1" type="ORF">KUTeg_005524</name>
</gene>
<protein>
    <submittedName>
        <fullName evidence="1">Uncharacterized protein</fullName>
    </submittedName>
</protein>
<name>A0ABQ9FMY8_TEGGR</name>
<proteinExistence type="predicted"/>
<dbReference type="EMBL" id="JARBDR010000246">
    <property type="protein sequence ID" value="KAJ8317620.1"/>
    <property type="molecule type" value="Genomic_DNA"/>
</dbReference>
<accession>A0ABQ9FMY8</accession>
<organism evidence="1 2">
    <name type="scientific">Tegillarca granosa</name>
    <name type="common">Malaysian cockle</name>
    <name type="synonym">Anadara granosa</name>
    <dbReference type="NCBI Taxonomy" id="220873"/>
    <lineage>
        <taxon>Eukaryota</taxon>
        <taxon>Metazoa</taxon>
        <taxon>Spiralia</taxon>
        <taxon>Lophotrochozoa</taxon>
        <taxon>Mollusca</taxon>
        <taxon>Bivalvia</taxon>
        <taxon>Autobranchia</taxon>
        <taxon>Pteriomorphia</taxon>
        <taxon>Arcoida</taxon>
        <taxon>Arcoidea</taxon>
        <taxon>Arcidae</taxon>
        <taxon>Tegillarca</taxon>
    </lineage>
</organism>
<comment type="caution">
    <text evidence="1">The sequence shown here is derived from an EMBL/GenBank/DDBJ whole genome shotgun (WGS) entry which is preliminary data.</text>
</comment>
<keyword evidence="2" id="KW-1185">Reference proteome</keyword>